<dbReference type="Proteomes" id="UP000549616">
    <property type="component" value="Unassembled WGS sequence"/>
</dbReference>
<name>A0A853BA73_9PSEU</name>
<organism evidence="2 3">
    <name type="scientific">Amycolatopsis endophytica</name>
    <dbReference type="NCBI Taxonomy" id="860233"/>
    <lineage>
        <taxon>Bacteria</taxon>
        <taxon>Bacillati</taxon>
        <taxon>Actinomycetota</taxon>
        <taxon>Actinomycetes</taxon>
        <taxon>Pseudonocardiales</taxon>
        <taxon>Pseudonocardiaceae</taxon>
        <taxon>Amycolatopsis</taxon>
    </lineage>
</organism>
<comment type="caution">
    <text evidence="2">The sequence shown here is derived from an EMBL/GenBank/DDBJ whole genome shotgun (WGS) entry which is preliminary data.</text>
</comment>
<proteinExistence type="predicted"/>
<dbReference type="InterPro" id="IPR036271">
    <property type="entry name" value="Tet_transcr_reg_TetR-rel_C_sf"/>
</dbReference>
<dbReference type="Pfam" id="PF17918">
    <property type="entry name" value="TetR_C_15"/>
    <property type="match status" value="1"/>
</dbReference>
<feature type="domain" description="Tetracyclin repressor SlmA-like C-terminal" evidence="1">
    <location>
        <begin position="16"/>
        <end position="123"/>
    </location>
</feature>
<evidence type="ECO:0000313" key="2">
    <source>
        <dbReference type="EMBL" id="NYI91880.1"/>
    </source>
</evidence>
<dbReference type="InterPro" id="IPR041669">
    <property type="entry name" value="TetR_C_15"/>
</dbReference>
<sequence>MAATDRFRREGLPGALEEMIRVMVHTAIGNHVEDPHLLRVMAEQGPRAPQLLDQIRRNYQERVEFIRELLDAHPEVRVADTDTAAKLAVSTVELVVHQLVAAPEPIDTGRLENELVGMLTRYLRG</sequence>
<dbReference type="SUPFAM" id="SSF48498">
    <property type="entry name" value="Tetracyclin repressor-like, C-terminal domain"/>
    <property type="match status" value="1"/>
</dbReference>
<keyword evidence="3" id="KW-1185">Reference proteome</keyword>
<evidence type="ECO:0000313" key="3">
    <source>
        <dbReference type="Proteomes" id="UP000549616"/>
    </source>
</evidence>
<accession>A0A853BA73</accession>
<gene>
    <name evidence="2" type="ORF">HNR02_005255</name>
</gene>
<evidence type="ECO:0000259" key="1">
    <source>
        <dbReference type="Pfam" id="PF17918"/>
    </source>
</evidence>
<reference evidence="2 3" key="1">
    <citation type="submission" date="2020-07" db="EMBL/GenBank/DDBJ databases">
        <title>Sequencing the genomes of 1000 actinobacteria strains.</title>
        <authorList>
            <person name="Klenk H.-P."/>
        </authorList>
    </citation>
    <scope>NUCLEOTIDE SEQUENCE [LARGE SCALE GENOMIC DNA]</scope>
    <source>
        <strain evidence="2 3">DSM 104006</strain>
    </source>
</reference>
<protein>
    <recommendedName>
        <fullName evidence="1">Tetracyclin repressor SlmA-like C-terminal domain-containing protein</fullName>
    </recommendedName>
</protein>
<dbReference type="AlphaFoldDB" id="A0A853BA73"/>
<dbReference type="EMBL" id="JACCFK010000002">
    <property type="protein sequence ID" value="NYI91880.1"/>
    <property type="molecule type" value="Genomic_DNA"/>
</dbReference>
<dbReference type="Gene3D" id="1.10.357.10">
    <property type="entry name" value="Tetracycline Repressor, domain 2"/>
    <property type="match status" value="1"/>
</dbReference>